<protein>
    <submittedName>
        <fullName evidence="2">Uncharacterized protein</fullName>
    </submittedName>
</protein>
<evidence type="ECO:0000256" key="1">
    <source>
        <dbReference type="SAM" id="MobiDB-lite"/>
    </source>
</evidence>
<organism evidence="2 3">
    <name type="scientific">Hibiscus sabdariffa</name>
    <name type="common">roselle</name>
    <dbReference type="NCBI Taxonomy" id="183260"/>
    <lineage>
        <taxon>Eukaryota</taxon>
        <taxon>Viridiplantae</taxon>
        <taxon>Streptophyta</taxon>
        <taxon>Embryophyta</taxon>
        <taxon>Tracheophyta</taxon>
        <taxon>Spermatophyta</taxon>
        <taxon>Magnoliopsida</taxon>
        <taxon>eudicotyledons</taxon>
        <taxon>Gunneridae</taxon>
        <taxon>Pentapetalae</taxon>
        <taxon>rosids</taxon>
        <taxon>malvids</taxon>
        <taxon>Malvales</taxon>
        <taxon>Malvaceae</taxon>
        <taxon>Malvoideae</taxon>
        <taxon>Hibiscus</taxon>
    </lineage>
</organism>
<feature type="compositionally biased region" description="Low complexity" evidence="1">
    <location>
        <begin position="30"/>
        <end position="40"/>
    </location>
</feature>
<evidence type="ECO:0000313" key="2">
    <source>
        <dbReference type="EMBL" id="KAK9045495.1"/>
    </source>
</evidence>
<feature type="region of interest" description="Disordered" evidence="1">
    <location>
        <begin position="1"/>
        <end position="79"/>
    </location>
</feature>
<sequence length="293" mass="32074">MEVADAVPIQMVMPTTPASEQAEPFTPAGAHTSPAATPQATPAPRPAHTPTATPTTPDSRQSTPDSPLGSAPSPPPARSEEAVPFHIFQLRSQLQRIEAMRLQFKEETKVFQTSFINFLYFQFSNAAAFFTAQPTTIQPTNFSTSTQPKSKPKHSVGAGNTEKVHFSSDDENDIFNWHTPMEHHGQICATPRVADFPESSTTQKRKEHAPAKGEATPMTTATNTDTAKRRGKTPAGWIMLRDRLSSPEEAEQPPAKRQRRYHVITADSDDNSSAGLPVEHLEQLADPSLSHTF</sequence>
<feature type="compositionally biased region" description="Polar residues" evidence="1">
    <location>
        <begin position="140"/>
        <end position="149"/>
    </location>
</feature>
<feature type="region of interest" description="Disordered" evidence="1">
    <location>
        <begin position="196"/>
        <end position="293"/>
    </location>
</feature>
<reference evidence="2 3" key="1">
    <citation type="journal article" date="2024" name="G3 (Bethesda)">
        <title>Genome assembly of Hibiscus sabdariffa L. provides insights into metabolisms of medicinal natural products.</title>
        <authorList>
            <person name="Kim T."/>
        </authorList>
    </citation>
    <scope>NUCLEOTIDE SEQUENCE [LARGE SCALE GENOMIC DNA]</scope>
    <source>
        <strain evidence="2">TK-2024</strain>
        <tissue evidence="2">Old leaves</tissue>
    </source>
</reference>
<proteinExistence type="predicted"/>
<dbReference type="EMBL" id="JBBPBN010000001">
    <property type="protein sequence ID" value="KAK9045495.1"/>
    <property type="molecule type" value="Genomic_DNA"/>
</dbReference>
<dbReference type="Proteomes" id="UP001396334">
    <property type="component" value="Unassembled WGS sequence"/>
</dbReference>
<evidence type="ECO:0000313" key="3">
    <source>
        <dbReference type="Proteomes" id="UP001396334"/>
    </source>
</evidence>
<gene>
    <name evidence="2" type="ORF">V6N11_051405</name>
</gene>
<feature type="region of interest" description="Disordered" evidence="1">
    <location>
        <begin position="140"/>
        <end position="159"/>
    </location>
</feature>
<feature type="compositionally biased region" description="Low complexity" evidence="1">
    <location>
        <begin position="48"/>
        <end position="57"/>
    </location>
</feature>
<name>A0ABR2U708_9ROSI</name>
<feature type="compositionally biased region" description="Low complexity" evidence="1">
    <location>
        <begin position="215"/>
        <end position="225"/>
    </location>
</feature>
<comment type="caution">
    <text evidence="2">The sequence shown here is derived from an EMBL/GenBank/DDBJ whole genome shotgun (WGS) entry which is preliminary data.</text>
</comment>
<keyword evidence="3" id="KW-1185">Reference proteome</keyword>
<accession>A0ABR2U708</accession>